<reference evidence="7 8" key="1">
    <citation type="submission" date="2017-01" db="EMBL/GenBank/DDBJ databases">
        <title>The cable genome- insights into the physiology and evolution of filamentous bacteria capable of sulfide oxidation via long distance electron transfer.</title>
        <authorList>
            <person name="Schreiber L."/>
            <person name="Bjerg J.T."/>
            <person name="Boggild A."/>
            <person name="Van De Vossenberg J."/>
            <person name="Meysman F."/>
            <person name="Nielsen L.P."/>
            <person name="Schramm A."/>
            <person name="Kjeldsen K.U."/>
        </authorList>
    </citation>
    <scope>NUCLEOTIDE SEQUENCE [LARGE SCALE GENOMIC DNA]</scope>
    <source>
        <strain evidence="7">MCF</strain>
    </source>
</reference>
<dbReference type="AlphaFoldDB" id="A0A3S3R7P9"/>
<comment type="caution">
    <text evidence="7">The sequence shown here is derived from an EMBL/GenBank/DDBJ whole genome shotgun (WGS) entry which is preliminary data.</text>
</comment>
<gene>
    <name evidence="7" type="ORF">H206_00797</name>
</gene>
<feature type="transmembrane region" description="Helical" evidence="5">
    <location>
        <begin position="218"/>
        <end position="239"/>
    </location>
</feature>
<feature type="transmembrane region" description="Helical" evidence="5">
    <location>
        <begin position="191"/>
        <end position="211"/>
    </location>
</feature>
<evidence type="ECO:0000313" key="7">
    <source>
        <dbReference type="EMBL" id="RWX46235.1"/>
    </source>
</evidence>
<feature type="transmembrane region" description="Helical" evidence="5">
    <location>
        <begin position="245"/>
        <end position="264"/>
    </location>
</feature>
<dbReference type="InterPro" id="IPR035952">
    <property type="entry name" value="Rhomboid-like_sf"/>
</dbReference>
<dbReference type="GO" id="GO:0004252">
    <property type="term" value="F:serine-type endopeptidase activity"/>
    <property type="evidence" value="ECO:0007669"/>
    <property type="project" value="InterPro"/>
</dbReference>
<feature type="transmembrane region" description="Helical" evidence="5">
    <location>
        <begin position="166"/>
        <end position="185"/>
    </location>
</feature>
<organism evidence="7 8">
    <name type="scientific">Candidatus Electrothrix aarhusensis</name>
    <dbReference type="NCBI Taxonomy" id="1859131"/>
    <lineage>
        <taxon>Bacteria</taxon>
        <taxon>Pseudomonadati</taxon>
        <taxon>Thermodesulfobacteriota</taxon>
        <taxon>Desulfobulbia</taxon>
        <taxon>Desulfobulbales</taxon>
        <taxon>Desulfobulbaceae</taxon>
        <taxon>Candidatus Electrothrix</taxon>
    </lineage>
</organism>
<keyword evidence="3 5" id="KW-1133">Transmembrane helix</keyword>
<dbReference type="EMBL" id="MTKO01000067">
    <property type="protein sequence ID" value="RWX46235.1"/>
    <property type="molecule type" value="Genomic_DNA"/>
</dbReference>
<evidence type="ECO:0000256" key="3">
    <source>
        <dbReference type="ARBA" id="ARBA00022989"/>
    </source>
</evidence>
<keyword evidence="8" id="KW-1185">Reference proteome</keyword>
<sequence>MTEGTEDSWVLVAKAGSRDRADLADLSLVLSAVGIDQQIDRYNGVILTQKRDATQAMKELQAFREENRYWPPPPSAVRPAVYTDNPPTLLMFGGLMIFHWLTGPWVAANPWFKAGAVDSPAILEQGEWWRLITALTLHADQMHLVGNSVIGGVIVHLLCKATGYGMGWLALLLAAMTGNFFNIILRDMPHYSVGFSTAVFAAVGILCGRQLNNKASTIVRQVVLPLGAGVGLLAMLGSEGERTDFGAHLFGLASGLIYGLLLQLTDLDLLGSRRRVQLTLFLLSLLLILLCWFLATGGEYPVFPTDALPGILR</sequence>
<dbReference type="Pfam" id="PF01694">
    <property type="entry name" value="Rhomboid"/>
    <property type="match status" value="1"/>
</dbReference>
<dbReference type="PANTHER" id="PTHR43066">
    <property type="entry name" value="RHOMBOID-RELATED PROTEIN"/>
    <property type="match status" value="1"/>
</dbReference>
<dbReference type="PANTHER" id="PTHR43066:SF5">
    <property type="entry name" value="RHOMBOID-LIKE PROTEIN 11, CHLOROPLASTIC-RELATED"/>
    <property type="match status" value="1"/>
</dbReference>
<comment type="subcellular location">
    <subcellularLocation>
        <location evidence="1">Membrane</location>
        <topology evidence="1">Multi-pass membrane protein</topology>
    </subcellularLocation>
</comment>
<dbReference type="GO" id="GO:0016020">
    <property type="term" value="C:membrane"/>
    <property type="evidence" value="ECO:0007669"/>
    <property type="project" value="UniProtKB-SubCell"/>
</dbReference>
<dbReference type="InterPro" id="IPR022764">
    <property type="entry name" value="Peptidase_S54_rhomboid_dom"/>
</dbReference>
<feature type="domain" description="Peptidase S54 rhomboid" evidence="6">
    <location>
        <begin position="126"/>
        <end position="262"/>
    </location>
</feature>
<evidence type="ECO:0000256" key="4">
    <source>
        <dbReference type="ARBA" id="ARBA00023136"/>
    </source>
</evidence>
<accession>A0A3S3R7P9</accession>
<evidence type="ECO:0000313" key="8">
    <source>
        <dbReference type="Proteomes" id="UP000287853"/>
    </source>
</evidence>
<proteinExistence type="predicted"/>
<keyword evidence="2 5" id="KW-0812">Transmembrane</keyword>
<dbReference type="Proteomes" id="UP000287853">
    <property type="component" value="Unassembled WGS sequence"/>
</dbReference>
<protein>
    <submittedName>
        <fullName evidence="7">Rhomboid family protein</fullName>
    </submittedName>
</protein>
<dbReference type="Gene3D" id="1.20.1540.10">
    <property type="entry name" value="Rhomboid-like"/>
    <property type="match status" value="1"/>
</dbReference>
<dbReference type="SUPFAM" id="SSF144091">
    <property type="entry name" value="Rhomboid-like"/>
    <property type="match status" value="1"/>
</dbReference>
<evidence type="ECO:0000256" key="2">
    <source>
        <dbReference type="ARBA" id="ARBA00022692"/>
    </source>
</evidence>
<name>A0A3S3R7P9_9BACT</name>
<evidence type="ECO:0000256" key="5">
    <source>
        <dbReference type="SAM" id="Phobius"/>
    </source>
</evidence>
<evidence type="ECO:0000259" key="6">
    <source>
        <dbReference type="Pfam" id="PF01694"/>
    </source>
</evidence>
<feature type="transmembrane region" description="Helical" evidence="5">
    <location>
        <begin position="276"/>
        <end position="295"/>
    </location>
</feature>
<evidence type="ECO:0000256" key="1">
    <source>
        <dbReference type="ARBA" id="ARBA00004141"/>
    </source>
</evidence>
<keyword evidence="4 5" id="KW-0472">Membrane</keyword>